<keyword evidence="6 7" id="KW-0472">Membrane</keyword>
<feature type="transmembrane region" description="Helical" evidence="7">
    <location>
        <begin position="414"/>
        <end position="437"/>
    </location>
</feature>
<dbReference type="OrthoDB" id="46396at2759"/>
<keyword evidence="8" id="KW-1185">Reference proteome</keyword>
<evidence type="ECO:0000256" key="7">
    <source>
        <dbReference type="SAM" id="Phobius"/>
    </source>
</evidence>
<feature type="transmembrane region" description="Helical" evidence="7">
    <location>
        <begin position="146"/>
        <end position="166"/>
    </location>
</feature>
<feature type="transmembrane region" description="Helical" evidence="7">
    <location>
        <begin position="380"/>
        <end position="402"/>
    </location>
</feature>
<dbReference type="Proteomes" id="UP000504635">
    <property type="component" value="Unplaced"/>
</dbReference>
<dbReference type="GO" id="GO:0005886">
    <property type="term" value="C:plasma membrane"/>
    <property type="evidence" value="ECO:0007669"/>
    <property type="project" value="TreeGrafter"/>
</dbReference>
<keyword evidence="3" id="KW-0813">Transport</keyword>
<dbReference type="PANTHER" id="PTHR10332:SF88">
    <property type="entry name" value="EQUILIBRATIVE NUCLEOSIDE TRANSPORTER 1, ISOFORM A"/>
    <property type="match status" value="1"/>
</dbReference>
<evidence type="ECO:0000313" key="8">
    <source>
        <dbReference type="Proteomes" id="UP000504635"/>
    </source>
</evidence>
<feature type="transmembrane region" description="Helical" evidence="7">
    <location>
        <begin position="311"/>
        <end position="331"/>
    </location>
</feature>
<keyword evidence="4 7" id="KW-0812">Transmembrane</keyword>
<feature type="transmembrane region" description="Helical" evidence="7">
    <location>
        <begin position="120"/>
        <end position="140"/>
    </location>
</feature>
<evidence type="ECO:0000256" key="2">
    <source>
        <dbReference type="ARBA" id="ARBA00007965"/>
    </source>
</evidence>
<dbReference type="InterPro" id="IPR002259">
    <property type="entry name" value="Eqnu_transpt"/>
</dbReference>
<dbReference type="InParanoid" id="A0A6J2YL43"/>
<feature type="transmembrane region" description="Helical" evidence="7">
    <location>
        <begin position="215"/>
        <end position="237"/>
    </location>
</feature>
<evidence type="ECO:0000313" key="9">
    <source>
        <dbReference type="RefSeq" id="XP_030763585.1"/>
    </source>
</evidence>
<feature type="transmembrane region" description="Helical" evidence="7">
    <location>
        <begin position="276"/>
        <end position="299"/>
    </location>
</feature>
<dbReference type="AlphaFoldDB" id="A0A6J2YL43"/>
<gene>
    <name evidence="9" type="primary">LOC115888136</name>
</gene>
<dbReference type="Pfam" id="PF01733">
    <property type="entry name" value="Nucleoside_tran"/>
    <property type="match status" value="1"/>
</dbReference>
<keyword evidence="5 7" id="KW-1133">Transmembrane helix</keyword>
<dbReference type="InterPro" id="IPR036259">
    <property type="entry name" value="MFS_trans_sf"/>
</dbReference>
<feature type="transmembrane region" description="Helical" evidence="7">
    <location>
        <begin position="86"/>
        <end position="108"/>
    </location>
</feature>
<proteinExistence type="inferred from homology"/>
<dbReference type="KEGG" id="soy:115888136"/>
<comment type="subcellular location">
    <subcellularLocation>
        <location evidence="1">Membrane</location>
        <topology evidence="1">Multi-pass membrane protein</topology>
    </subcellularLocation>
</comment>
<evidence type="ECO:0000256" key="3">
    <source>
        <dbReference type="ARBA" id="ARBA00022448"/>
    </source>
</evidence>
<name>A0A6J2YL43_SITOR</name>
<evidence type="ECO:0000256" key="5">
    <source>
        <dbReference type="ARBA" id="ARBA00022989"/>
    </source>
</evidence>
<organism evidence="8 9">
    <name type="scientific">Sitophilus oryzae</name>
    <name type="common">Rice weevil</name>
    <name type="synonym">Curculio oryzae</name>
    <dbReference type="NCBI Taxonomy" id="7048"/>
    <lineage>
        <taxon>Eukaryota</taxon>
        <taxon>Metazoa</taxon>
        <taxon>Ecdysozoa</taxon>
        <taxon>Arthropoda</taxon>
        <taxon>Hexapoda</taxon>
        <taxon>Insecta</taxon>
        <taxon>Pterygota</taxon>
        <taxon>Neoptera</taxon>
        <taxon>Endopterygota</taxon>
        <taxon>Coleoptera</taxon>
        <taxon>Polyphaga</taxon>
        <taxon>Cucujiformia</taxon>
        <taxon>Curculionidae</taxon>
        <taxon>Dryophthorinae</taxon>
        <taxon>Sitophilus</taxon>
    </lineage>
</organism>
<dbReference type="GO" id="GO:0005337">
    <property type="term" value="F:nucleoside transmembrane transporter activity"/>
    <property type="evidence" value="ECO:0007669"/>
    <property type="project" value="InterPro"/>
</dbReference>
<dbReference type="RefSeq" id="XP_030763585.1">
    <property type="nucleotide sequence ID" value="XM_030907725.1"/>
</dbReference>
<dbReference type="GeneID" id="115888136"/>
<comment type="similarity">
    <text evidence="2">Belongs to the SLC29A/ENT transporter (TC 2.A.57) family.</text>
</comment>
<dbReference type="SUPFAM" id="SSF103473">
    <property type="entry name" value="MFS general substrate transporter"/>
    <property type="match status" value="1"/>
</dbReference>
<feature type="transmembrane region" description="Helical" evidence="7">
    <location>
        <begin position="343"/>
        <end position="360"/>
    </location>
</feature>
<dbReference type="PANTHER" id="PTHR10332">
    <property type="entry name" value="EQUILIBRATIVE NUCLEOSIDE TRANSPORTER"/>
    <property type="match status" value="1"/>
</dbReference>
<feature type="transmembrane region" description="Helical" evidence="7">
    <location>
        <begin position="187"/>
        <end position="209"/>
    </location>
</feature>
<evidence type="ECO:0000256" key="4">
    <source>
        <dbReference type="ARBA" id="ARBA00022692"/>
    </source>
</evidence>
<feature type="transmembrane region" description="Helical" evidence="7">
    <location>
        <begin position="37"/>
        <end position="66"/>
    </location>
</feature>
<accession>A0A6J2YL43</accession>
<protein>
    <submittedName>
        <fullName evidence="9">Equilibrative nucleoside transporter 3-like</fullName>
    </submittedName>
</protein>
<sequence length="440" mass="49660">MQEAEKVELQTVSEIVYKARNSIDKLPPKAVPKDKFLLCYVVFFLMGISHFLPSSFLSAANNFWLYKFRNTSDPTYSPENRTVLQAYFASSQTVANTIPAITFGLWNVLYGYRFRIVPRVLISLTVVAVIFYCLTAFIKIDTDNFQVIFFAIALTCSGIMIGFNAVSLLTSTNLYPRFPHRYMKICLLGEGASAIIVDLLNIISVGIFGNDLSDATLMYFILGSFIITATAIAFAYASKTEFFRYCLDTLPEKKSENRHISRQTIKSIFMKIWESIFLFFVFGLGTAATHTSVTSLVVSEDNNVTVWSNNFFSPVITFLLSDIWLLLGRATSSYFPWKMPERVLCVVSLILTLILVPSIWLCNAQPRSHLPVVFTHDWQYSLILGMFTFMSGYLLNAAVLYIREKTSNEEGEVAFNVFTLFMGVAQVMASPIGIFVVNIL</sequence>
<reference evidence="9" key="1">
    <citation type="submission" date="2025-08" db="UniProtKB">
        <authorList>
            <consortium name="RefSeq"/>
        </authorList>
    </citation>
    <scope>IDENTIFICATION</scope>
    <source>
        <tissue evidence="9">Gonads</tissue>
    </source>
</reference>
<evidence type="ECO:0000256" key="1">
    <source>
        <dbReference type="ARBA" id="ARBA00004141"/>
    </source>
</evidence>
<evidence type="ECO:0000256" key="6">
    <source>
        <dbReference type="ARBA" id="ARBA00023136"/>
    </source>
</evidence>